<organism evidence="2 3">
    <name type="scientific">Roseomonas fluvialis</name>
    <dbReference type="NCBI Taxonomy" id="1750527"/>
    <lineage>
        <taxon>Bacteria</taxon>
        <taxon>Pseudomonadati</taxon>
        <taxon>Pseudomonadota</taxon>
        <taxon>Alphaproteobacteria</taxon>
        <taxon>Acetobacterales</taxon>
        <taxon>Roseomonadaceae</taxon>
        <taxon>Roseomonas</taxon>
    </lineage>
</organism>
<evidence type="ECO:0000256" key="1">
    <source>
        <dbReference type="SAM" id="MobiDB-lite"/>
    </source>
</evidence>
<protein>
    <recommendedName>
        <fullName evidence="4">Lipoprotein</fullName>
    </recommendedName>
</protein>
<feature type="region of interest" description="Disordered" evidence="1">
    <location>
        <begin position="84"/>
        <end position="104"/>
    </location>
</feature>
<evidence type="ECO:0000313" key="3">
    <source>
        <dbReference type="Proteomes" id="UP000831327"/>
    </source>
</evidence>
<evidence type="ECO:0008006" key="4">
    <source>
        <dbReference type="Google" id="ProtNLM"/>
    </source>
</evidence>
<accession>A0ABN6P1B2</accession>
<sequence length="104" mass="10698">MRTILPIAAAVLLAACSSMDTHRMACSDQLGLAPSIAVKDSAETEPDPAVESCAAQRRLAEERAVGQGIAVGLGAVAVGAVLGASSGHGRPAPRGYRRAYRRGW</sequence>
<reference evidence="2 3" key="1">
    <citation type="journal article" date="2016" name="Microbes Environ.">
        <title>Phylogenetically diverse aerobic anoxygenic phototrophic bacteria isolated from epilithic biofilms in Tama river, Japan.</title>
        <authorList>
            <person name="Hirose S."/>
            <person name="Matsuura K."/>
            <person name="Haruta S."/>
        </authorList>
    </citation>
    <scope>NUCLEOTIDE SEQUENCE [LARGE SCALE GENOMIC DNA]</scope>
    <source>
        <strain evidence="2 3">S08</strain>
    </source>
</reference>
<dbReference type="EMBL" id="AP025637">
    <property type="protein sequence ID" value="BDG71768.1"/>
    <property type="molecule type" value="Genomic_DNA"/>
</dbReference>
<gene>
    <name evidence="2" type="ORF">Rmf_16970</name>
</gene>
<dbReference type="Proteomes" id="UP000831327">
    <property type="component" value="Chromosome"/>
</dbReference>
<feature type="compositionally biased region" description="Low complexity" evidence="1">
    <location>
        <begin position="84"/>
        <end position="94"/>
    </location>
</feature>
<keyword evidence="3" id="KW-1185">Reference proteome</keyword>
<dbReference type="PROSITE" id="PS51257">
    <property type="entry name" value="PROKAR_LIPOPROTEIN"/>
    <property type="match status" value="1"/>
</dbReference>
<evidence type="ECO:0000313" key="2">
    <source>
        <dbReference type="EMBL" id="BDG71768.1"/>
    </source>
</evidence>
<name>A0ABN6P1B2_9PROT</name>
<dbReference type="RefSeq" id="WP_244458999.1">
    <property type="nucleotide sequence ID" value="NZ_AP025637.1"/>
</dbReference>
<feature type="compositionally biased region" description="Basic residues" evidence="1">
    <location>
        <begin position="95"/>
        <end position="104"/>
    </location>
</feature>
<proteinExistence type="predicted"/>